<sequence>MSGKPFLFLSGQGLGITNHTIAPAYVYNIILKPMPFSQFGGVSIAPIRLCLQTKVKRLILKQFKVATDRLMPIPG</sequence>
<name>A0A2Z4IKJ3_9BACT</name>
<proteinExistence type="predicted"/>
<organism evidence="1 2">
    <name type="scientific">Echinicola strongylocentroti</name>
    <dbReference type="NCBI Taxonomy" id="1795355"/>
    <lineage>
        <taxon>Bacteria</taxon>
        <taxon>Pseudomonadati</taxon>
        <taxon>Bacteroidota</taxon>
        <taxon>Cytophagia</taxon>
        <taxon>Cytophagales</taxon>
        <taxon>Cyclobacteriaceae</taxon>
        <taxon>Echinicola</taxon>
    </lineage>
</organism>
<keyword evidence="2" id="KW-1185">Reference proteome</keyword>
<reference evidence="1 2" key="1">
    <citation type="submission" date="2018-06" db="EMBL/GenBank/DDBJ databases">
        <title>Echinicola strongylocentroti sp. nov., isolated from a sea urchin Strongylocentrotus intermedius.</title>
        <authorList>
            <person name="Bae S.S."/>
        </authorList>
    </citation>
    <scope>NUCLEOTIDE SEQUENCE [LARGE SCALE GENOMIC DNA]</scope>
    <source>
        <strain evidence="1 2">MEBiC08714</strain>
    </source>
</reference>
<dbReference type="KEGG" id="est:DN752_14420"/>
<accession>A0A2Z4IKJ3</accession>
<dbReference type="AlphaFoldDB" id="A0A2Z4IKJ3"/>
<dbReference type="EMBL" id="CP030041">
    <property type="protein sequence ID" value="AWW31220.1"/>
    <property type="molecule type" value="Genomic_DNA"/>
</dbReference>
<evidence type="ECO:0000313" key="2">
    <source>
        <dbReference type="Proteomes" id="UP000248688"/>
    </source>
</evidence>
<protein>
    <submittedName>
        <fullName evidence="1">Uncharacterized protein</fullName>
    </submittedName>
</protein>
<gene>
    <name evidence="1" type="ORF">DN752_14420</name>
</gene>
<dbReference type="Proteomes" id="UP000248688">
    <property type="component" value="Chromosome"/>
</dbReference>
<evidence type="ECO:0000313" key="1">
    <source>
        <dbReference type="EMBL" id="AWW31220.1"/>
    </source>
</evidence>